<comment type="caution">
    <text evidence="3">The sequence shown here is derived from an EMBL/GenBank/DDBJ whole genome shotgun (WGS) entry which is preliminary data.</text>
</comment>
<keyword evidence="2" id="KW-0812">Transmembrane</keyword>
<feature type="compositionally biased region" description="Low complexity" evidence="1">
    <location>
        <begin position="108"/>
        <end position="121"/>
    </location>
</feature>
<keyword evidence="2" id="KW-1133">Transmembrane helix</keyword>
<dbReference type="EMBL" id="VIVQ01000001">
    <property type="protein sequence ID" value="TWE11407.1"/>
    <property type="molecule type" value="Genomic_DNA"/>
</dbReference>
<name>A0A561E717_9MICO</name>
<dbReference type="Proteomes" id="UP000318297">
    <property type="component" value="Unassembled WGS sequence"/>
</dbReference>
<accession>A0A561E717</accession>
<feature type="region of interest" description="Disordered" evidence="1">
    <location>
        <begin position="21"/>
        <end position="76"/>
    </location>
</feature>
<sequence>MTPDDHDVDLEARLRAAFAAKADQITPEILDETRAEQFTRRMSTPESTSAPASTAAATPGSTHGSTPSSPRERGRHARWLRVTTSAAAVAAVICTAGYVAWQPGRTAEPGTATAGAHAEATQQQNGAAAGSEVPNGSSIVTPTGTPRATASTSPGDSAGGSKQTPGSRPGAGSNPITTPTSGLVAWATPPNFTPGVSYTGPLPVEDSDGTFWQIPMPAGMPWTPITSTTFTVPQAQVAALDAYWSRVFTSLGWAEETVTTPGGTTTWADPTGHFAVTEENDTLHHITVAYR</sequence>
<gene>
    <name evidence="3" type="ORF">BKA23_0172</name>
</gene>
<dbReference type="RefSeq" id="WP_145224653.1">
    <property type="nucleotide sequence ID" value="NZ_VIVQ01000001.1"/>
</dbReference>
<feature type="transmembrane region" description="Helical" evidence="2">
    <location>
        <begin position="79"/>
        <end position="101"/>
    </location>
</feature>
<keyword evidence="4" id="KW-1185">Reference proteome</keyword>
<dbReference type="AlphaFoldDB" id="A0A561E717"/>
<keyword evidence="2" id="KW-0472">Membrane</keyword>
<feature type="compositionally biased region" description="Low complexity" evidence="1">
    <location>
        <begin position="44"/>
        <end position="69"/>
    </location>
</feature>
<proteinExistence type="predicted"/>
<organism evidence="3 4">
    <name type="scientific">Rudaeicoccus suwonensis</name>
    <dbReference type="NCBI Taxonomy" id="657409"/>
    <lineage>
        <taxon>Bacteria</taxon>
        <taxon>Bacillati</taxon>
        <taxon>Actinomycetota</taxon>
        <taxon>Actinomycetes</taxon>
        <taxon>Micrococcales</taxon>
        <taxon>Dermacoccaceae</taxon>
        <taxon>Rudaeicoccus</taxon>
    </lineage>
</organism>
<reference evidence="3 4" key="1">
    <citation type="submission" date="2019-06" db="EMBL/GenBank/DDBJ databases">
        <title>Sequencing the genomes of 1000 actinobacteria strains.</title>
        <authorList>
            <person name="Klenk H.-P."/>
        </authorList>
    </citation>
    <scope>NUCLEOTIDE SEQUENCE [LARGE SCALE GENOMIC DNA]</scope>
    <source>
        <strain evidence="3 4">DSM 19560</strain>
    </source>
</reference>
<feature type="region of interest" description="Disordered" evidence="1">
    <location>
        <begin position="108"/>
        <end position="181"/>
    </location>
</feature>
<feature type="compositionally biased region" description="Polar residues" evidence="1">
    <location>
        <begin position="134"/>
        <end position="166"/>
    </location>
</feature>
<evidence type="ECO:0000313" key="4">
    <source>
        <dbReference type="Proteomes" id="UP000318297"/>
    </source>
</evidence>
<evidence type="ECO:0000256" key="2">
    <source>
        <dbReference type="SAM" id="Phobius"/>
    </source>
</evidence>
<protein>
    <submittedName>
        <fullName evidence="3">Uncharacterized protein</fullName>
    </submittedName>
</protein>
<evidence type="ECO:0000313" key="3">
    <source>
        <dbReference type="EMBL" id="TWE11407.1"/>
    </source>
</evidence>
<evidence type="ECO:0000256" key="1">
    <source>
        <dbReference type="SAM" id="MobiDB-lite"/>
    </source>
</evidence>